<gene>
    <name evidence="2" type="ORF">HRJ53_12905</name>
</gene>
<protein>
    <submittedName>
        <fullName evidence="2">Uncharacterized protein</fullName>
    </submittedName>
</protein>
<dbReference type="AlphaFoldDB" id="A0A7V8SX40"/>
<dbReference type="EMBL" id="JACDQQ010001254">
    <property type="protein sequence ID" value="MBA0085890.1"/>
    <property type="molecule type" value="Genomic_DNA"/>
</dbReference>
<sequence>MLQVGQTTQSIDPIQSLKPEHGTFLVISPNGERFIAECQHEPGTLSAHGTVVSLRAEQQNPQNTWQITKVNEQPFQGQQGGYAQQRARAAGAGGSGNVNY</sequence>
<evidence type="ECO:0000256" key="1">
    <source>
        <dbReference type="SAM" id="MobiDB-lite"/>
    </source>
</evidence>
<comment type="caution">
    <text evidence="2">The sequence shown here is derived from an EMBL/GenBank/DDBJ whole genome shotgun (WGS) entry which is preliminary data.</text>
</comment>
<feature type="region of interest" description="Disordered" evidence="1">
    <location>
        <begin position="77"/>
        <end position="100"/>
    </location>
</feature>
<evidence type="ECO:0000313" key="2">
    <source>
        <dbReference type="EMBL" id="MBA0085890.1"/>
    </source>
</evidence>
<feature type="compositionally biased region" description="Low complexity" evidence="1">
    <location>
        <begin position="81"/>
        <end position="90"/>
    </location>
</feature>
<dbReference type="Proteomes" id="UP000567293">
    <property type="component" value="Unassembled WGS sequence"/>
</dbReference>
<accession>A0A7V8SX40</accession>
<name>A0A7V8SX40_9BACT</name>
<feature type="compositionally biased region" description="Gly residues" evidence="1">
    <location>
        <begin position="91"/>
        <end position="100"/>
    </location>
</feature>
<proteinExistence type="predicted"/>
<evidence type="ECO:0000313" key="3">
    <source>
        <dbReference type="Proteomes" id="UP000567293"/>
    </source>
</evidence>
<reference evidence="2" key="1">
    <citation type="submission" date="2020-06" db="EMBL/GenBank/DDBJ databases">
        <title>Legume-microbial interactions unlock mineral nutrients during tropical forest succession.</title>
        <authorList>
            <person name="Epihov D.Z."/>
        </authorList>
    </citation>
    <scope>NUCLEOTIDE SEQUENCE [LARGE SCALE GENOMIC DNA]</scope>
    <source>
        <strain evidence="2">Pan2503</strain>
    </source>
</reference>
<organism evidence="2 3">
    <name type="scientific">Candidatus Acidiferrum panamense</name>
    <dbReference type="NCBI Taxonomy" id="2741543"/>
    <lineage>
        <taxon>Bacteria</taxon>
        <taxon>Pseudomonadati</taxon>
        <taxon>Acidobacteriota</taxon>
        <taxon>Terriglobia</taxon>
        <taxon>Candidatus Acidiferrales</taxon>
        <taxon>Candidatus Acidiferrum</taxon>
    </lineage>
</organism>
<keyword evidence="3" id="KW-1185">Reference proteome</keyword>